<protein>
    <recommendedName>
        <fullName evidence="4">Type VI secretion protein</fullName>
    </recommendedName>
</protein>
<evidence type="ECO:0000313" key="2">
    <source>
        <dbReference type="EMBL" id="ARP95108.1"/>
    </source>
</evidence>
<dbReference type="EMBL" id="CP021111">
    <property type="protein sequence ID" value="ARP95108.1"/>
    <property type="molecule type" value="Genomic_DNA"/>
</dbReference>
<name>A0A1W6ZCI5_9BORD</name>
<feature type="chain" id="PRO_5012868300" description="Type VI secretion protein" evidence="1">
    <location>
        <begin position="20"/>
        <end position="124"/>
    </location>
</feature>
<proteinExistence type="predicted"/>
<sequence length="124" mass="13301">MSARWMAAALLAWPLAACAATSGQAGGQARGAQTEAQRLEKFAVSQCLMRAFPDTPVAADARRASGGYVELGSAPEDVYGQIVEVVQAYRAKPYRSKSGESLHVMQCLDLLNDPALQTLVEPYR</sequence>
<dbReference type="RefSeq" id="WP_086078872.1">
    <property type="nucleotide sequence ID" value="NZ_CP021111.1"/>
</dbReference>
<evidence type="ECO:0000256" key="1">
    <source>
        <dbReference type="SAM" id="SignalP"/>
    </source>
</evidence>
<dbReference type="Gene3D" id="1.20.120.1620">
    <property type="match status" value="1"/>
</dbReference>
<keyword evidence="1" id="KW-0732">Signal</keyword>
<gene>
    <name evidence="2" type="ORF">CAL15_12415</name>
</gene>
<evidence type="ECO:0000313" key="3">
    <source>
        <dbReference type="Proteomes" id="UP000194161"/>
    </source>
</evidence>
<accession>A0A1W6ZCI5</accession>
<dbReference type="Pfam" id="PF16695">
    <property type="entry name" value="Tai4"/>
    <property type="match status" value="1"/>
</dbReference>
<dbReference type="InterPro" id="IPR038314">
    <property type="entry name" value="T6SS_sf"/>
</dbReference>
<dbReference type="OrthoDB" id="8688632at2"/>
<organism evidence="2 3">
    <name type="scientific">Bordetella genomosp. 13</name>
    <dbReference type="NCBI Taxonomy" id="463040"/>
    <lineage>
        <taxon>Bacteria</taxon>
        <taxon>Pseudomonadati</taxon>
        <taxon>Pseudomonadota</taxon>
        <taxon>Betaproteobacteria</taxon>
        <taxon>Burkholderiales</taxon>
        <taxon>Alcaligenaceae</taxon>
        <taxon>Bordetella</taxon>
    </lineage>
</organism>
<dbReference type="Proteomes" id="UP000194161">
    <property type="component" value="Chromosome"/>
</dbReference>
<reference evidence="2 3" key="1">
    <citation type="submission" date="2017-05" db="EMBL/GenBank/DDBJ databases">
        <title>Complete and WGS of Bordetella genogroups.</title>
        <authorList>
            <person name="Spilker T."/>
            <person name="LiPuma J."/>
        </authorList>
    </citation>
    <scope>NUCLEOTIDE SEQUENCE [LARGE SCALE GENOMIC DNA]</scope>
    <source>
        <strain evidence="2 3">AU7206</strain>
    </source>
</reference>
<keyword evidence="3" id="KW-1185">Reference proteome</keyword>
<dbReference type="AlphaFoldDB" id="A0A1W6ZCI5"/>
<dbReference type="KEGG" id="bgm:CAL15_12415"/>
<evidence type="ECO:0008006" key="4">
    <source>
        <dbReference type="Google" id="ProtNLM"/>
    </source>
</evidence>
<dbReference type="STRING" id="463040.CAL15_12415"/>
<feature type="signal peptide" evidence="1">
    <location>
        <begin position="1"/>
        <end position="19"/>
    </location>
</feature>
<dbReference type="InterPro" id="IPR032032">
    <property type="entry name" value="Tai4"/>
</dbReference>